<organism evidence="1 2">
    <name type="scientific">Eumeta variegata</name>
    <name type="common">Bagworm moth</name>
    <name type="synonym">Eumeta japonica</name>
    <dbReference type="NCBI Taxonomy" id="151549"/>
    <lineage>
        <taxon>Eukaryota</taxon>
        <taxon>Metazoa</taxon>
        <taxon>Ecdysozoa</taxon>
        <taxon>Arthropoda</taxon>
        <taxon>Hexapoda</taxon>
        <taxon>Insecta</taxon>
        <taxon>Pterygota</taxon>
        <taxon>Neoptera</taxon>
        <taxon>Endopterygota</taxon>
        <taxon>Lepidoptera</taxon>
        <taxon>Glossata</taxon>
        <taxon>Ditrysia</taxon>
        <taxon>Tineoidea</taxon>
        <taxon>Psychidae</taxon>
        <taxon>Oiketicinae</taxon>
        <taxon>Eumeta</taxon>
    </lineage>
</organism>
<gene>
    <name evidence="1" type="ORF">EVAR_83507_1</name>
</gene>
<accession>A0A4C1Y1B9</accession>
<proteinExistence type="predicted"/>
<dbReference type="Proteomes" id="UP000299102">
    <property type="component" value="Unassembled WGS sequence"/>
</dbReference>
<keyword evidence="2" id="KW-1185">Reference proteome</keyword>
<evidence type="ECO:0000313" key="2">
    <source>
        <dbReference type="Proteomes" id="UP000299102"/>
    </source>
</evidence>
<sequence>MLATLNSDKSPKIQTFRSEIKRSWEGMALALGSLDLIQYAISTKFSFVHRLLAAAMFREGSCSTSVRDQIARKTVVGIMVDSVIDRYERRKN</sequence>
<evidence type="ECO:0000313" key="1">
    <source>
        <dbReference type="EMBL" id="GBP68774.1"/>
    </source>
</evidence>
<name>A0A4C1Y1B9_EUMVA</name>
<dbReference type="AlphaFoldDB" id="A0A4C1Y1B9"/>
<comment type="caution">
    <text evidence="1">The sequence shown here is derived from an EMBL/GenBank/DDBJ whole genome shotgun (WGS) entry which is preliminary data.</text>
</comment>
<reference evidence="1 2" key="1">
    <citation type="journal article" date="2019" name="Commun. Biol.">
        <title>The bagworm genome reveals a unique fibroin gene that provides high tensile strength.</title>
        <authorList>
            <person name="Kono N."/>
            <person name="Nakamura H."/>
            <person name="Ohtoshi R."/>
            <person name="Tomita M."/>
            <person name="Numata K."/>
            <person name="Arakawa K."/>
        </authorList>
    </citation>
    <scope>NUCLEOTIDE SEQUENCE [LARGE SCALE GENOMIC DNA]</scope>
</reference>
<protein>
    <submittedName>
        <fullName evidence="1">Uncharacterized protein</fullName>
    </submittedName>
</protein>
<dbReference type="EMBL" id="BGZK01001023">
    <property type="protein sequence ID" value="GBP68774.1"/>
    <property type="molecule type" value="Genomic_DNA"/>
</dbReference>